<organism evidence="7">
    <name type="scientific">mine drainage metagenome</name>
    <dbReference type="NCBI Taxonomy" id="410659"/>
    <lineage>
        <taxon>unclassified sequences</taxon>
        <taxon>metagenomes</taxon>
        <taxon>ecological metagenomes</taxon>
    </lineage>
</organism>
<evidence type="ECO:0000256" key="2">
    <source>
        <dbReference type="ARBA" id="ARBA00009347"/>
    </source>
</evidence>
<dbReference type="GO" id="GO:0050660">
    <property type="term" value="F:flavin adenine dinucleotide binding"/>
    <property type="evidence" value="ECO:0007669"/>
    <property type="project" value="InterPro"/>
</dbReference>
<feature type="domain" description="Acyl-CoA dehydrogenase/oxidase N-terminal" evidence="6">
    <location>
        <begin position="8"/>
        <end position="120"/>
    </location>
</feature>
<protein>
    <submittedName>
        <fullName evidence="7">Acyl-CoA dehydrogenase domain protein</fullName>
    </submittedName>
</protein>
<dbReference type="FunFam" id="1.10.540.10:FF:000002">
    <property type="entry name" value="Acyl-CoA dehydrogenase FadE19"/>
    <property type="match status" value="1"/>
</dbReference>
<dbReference type="PANTHER" id="PTHR43884:SF12">
    <property type="entry name" value="ISOVALERYL-COA DEHYDROGENASE, MITOCHONDRIAL-RELATED"/>
    <property type="match status" value="1"/>
</dbReference>
<gene>
    <name evidence="7" type="ORF">B2A_12941</name>
</gene>
<sequence>MPIDFTFTPDQEAFRQAARSFLEKEVAPVVAEMDEREEFPTRSITRLREEGYFGIPIPEEYGGLGLGKVGYCIFLEELGKIDASHGTIVGAHTSLGTTPLLYYGTEAQKRRWLVPAARGERLLAYSLTEPGS</sequence>
<reference evidence="7" key="1">
    <citation type="submission" date="2013-08" db="EMBL/GenBank/DDBJ databases">
        <authorList>
            <person name="Mendez C."/>
            <person name="Richter M."/>
            <person name="Ferrer M."/>
            <person name="Sanchez J."/>
        </authorList>
    </citation>
    <scope>NUCLEOTIDE SEQUENCE</scope>
</reference>
<evidence type="ECO:0000313" key="7">
    <source>
        <dbReference type="EMBL" id="EQD33856.1"/>
    </source>
</evidence>
<evidence type="ECO:0000256" key="4">
    <source>
        <dbReference type="ARBA" id="ARBA00022827"/>
    </source>
</evidence>
<evidence type="ECO:0000256" key="3">
    <source>
        <dbReference type="ARBA" id="ARBA00022630"/>
    </source>
</evidence>
<keyword evidence="5" id="KW-0560">Oxidoreductase</keyword>
<comment type="caution">
    <text evidence="7">The sequence shown here is derived from an EMBL/GenBank/DDBJ whole genome shotgun (WGS) entry which is preliminary data.</text>
</comment>
<proteinExistence type="inferred from homology"/>
<name>T0YEN8_9ZZZZ</name>
<dbReference type="GO" id="GO:0003995">
    <property type="term" value="F:acyl-CoA dehydrogenase activity"/>
    <property type="evidence" value="ECO:0007669"/>
    <property type="project" value="TreeGrafter"/>
</dbReference>
<evidence type="ECO:0000256" key="5">
    <source>
        <dbReference type="ARBA" id="ARBA00023002"/>
    </source>
</evidence>
<reference evidence="7" key="2">
    <citation type="journal article" date="2014" name="ISME J.">
        <title>Microbial stratification in low pH oxic and suboxic macroscopic growths along an acid mine drainage.</title>
        <authorList>
            <person name="Mendez-Garcia C."/>
            <person name="Mesa V."/>
            <person name="Sprenger R.R."/>
            <person name="Richter M."/>
            <person name="Diez M.S."/>
            <person name="Solano J."/>
            <person name="Bargiela R."/>
            <person name="Golyshina O.V."/>
            <person name="Manteca A."/>
            <person name="Ramos J.L."/>
            <person name="Gallego J.R."/>
            <person name="Llorente I."/>
            <person name="Martins Dos Santos V.A."/>
            <person name="Jensen O.N."/>
            <person name="Pelaez A.I."/>
            <person name="Sanchez J."/>
            <person name="Ferrer M."/>
        </authorList>
    </citation>
    <scope>NUCLEOTIDE SEQUENCE</scope>
</reference>
<comment type="similarity">
    <text evidence="2">Belongs to the acyl-CoA dehydrogenase family.</text>
</comment>
<comment type="cofactor">
    <cofactor evidence="1">
        <name>FAD</name>
        <dbReference type="ChEBI" id="CHEBI:57692"/>
    </cofactor>
</comment>
<feature type="non-terminal residue" evidence="7">
    <location>
        <position position="132"/>
    </location>
</feature>
<dbReference type="InterPro" id="IPR013786">
    <property type="entry name" value="AcylCoA_DH/ox_N"/>
</dbReference>
<keyword evidence="4" id="KW-0274">FAD</keyword>
<dbReference type="AlphaFoldDB" id="T0YEN8"/>
<dbReference type="InterPro" id="IPR009100">
    <property type="entry name" value="AcylCoA_DH/oxidase_NM_dom_sf"/>
</dbReference>
<dbReference type="SUPFAM" id="SSF56645">
    <property type="entry name" value="Acyl-CoA dehydrogenase NM domain-like"/>
    <property type="match status" value="1"/>
</dbReference>
<dbReference type="Gene3D" id="1.10.540.10">
    <property type="entry name" value="Acyl-CoA dehydrogenase/oxidase, N-terminal domain"/>
    <property type="match status" value="1"/>
</dbReference>
<dbReference type="PANTHER" id="PTHR43884">
    <property type="entry name" value="ACYL-COA DEHYDROGENASE"/>
    <property type="match status" value="1"/>
</dbReference>
<keyword evidence="3" id="KW-0285">Flavoprotein</keyword>
<dbReference type="EMBL" id="AUZZ01009342">
    <property type="protein sequence ID" value="EQD33856.1"/>
    <property type="molecule type" value="Genomic_DNA"/>
</dbReference>
<evidence type="ECO:0000256" key="1">
    <source>
        <dbReference type="ARBA" id="ARBA00001974"/>
    </source>
</evidence>
<dbReference type="Pfam" id="PF02771">
    <property type="entry name" value="Acyl-CoA_dh_N"/>
    <property type="match status" value="1"/>
</dbReference>
<evidence type="ECO:0000259" key="6">
    <source>
        <dbReference type="Pfam" id="PF02771"/>
    </source>
</evidence>
<dbReference type="InterPro" id="IPR037069">
    <property type="entry name" value="AcylCoA_DH/ox_N_sf"/>
</dbReference>
<accession>T0YEN8</accession>